<dbReference type="SMART" id="SM00421">
    <property type="entry name" value="HTH_LUXR"/>
    <property type="match status" value="1"/>
</dbReference>
<dbReference type="STRING" id="402600.SAMN05216188_11912"/>
<keyword evidence="9" id="KW-1185">Reference proteome</keyword>
<dbReference type="InterPro" id="IPR001789">
    <property type="entry name" value="Sig_transdc_resp-reg_receiver"/>
</dbReference>
<dbReference type="GO" id="GO:0000160">
    <property type="term" value="P:phosphorelay signal transduction system"/>
    <property type="evidence" value="ECO:0007669"/>
    <property type="project" value="InterPro"/>
</dbReference>
<accession>A0A1H9TPZ4</accession>
<protein>
    <submittedName>
        <fullName evidence="8">DNA-binding response regulator, NarL/FixJ family, contains REC and HTH domains</fullName>
    </submittedName>
</protein>
<evidence type="ECO:0000256" key="5">
    <source>
        <dbReference type="PROSITE-ProRule" id="PRU00169"/>
    </source>
</evidence>
<dbReference type="PROSITE" id="PS50110">
    <property type="entry name" value="RESPONSE_REGULATORY"/>
    <property type="match status" value="1"/>
</dbReference>
<dbReference type="PANTHER" id="PTHR43214:SF24">
    <property type="entry name" value="TRANSCRIPTIONAL REGULATORY PROTEIN NARL-RELATED"/>
    <property type="match status" value="1"/>
</dbReference>
<name>A0A1H9TPZ4_9PSEU</name>
<dbReference type="RefSeq" id="WP_089957737.1">
    <property type="nucleotide sequence ID" value="NZ_FOFR01000019.1"/>
</dbReference>
<feature type="modified residue" description="4-aspartylphosphate" evidence="5">
    <location>
        <position position="54"/>
    </location>
</feature>
<proteinExistence type="predicted"/>
<dbReference type="PROSITE" id="PS00622">
    <property type="entry name" value="HTH_LUXR_1"/>
    <property type="match status" value="1"/>
</dbReference>
<dbReference type="PRINTS" id="PR00038">
    <property type="entry name" value="HTHLUXR"/>
</dbReference>
<dbReference type="CDD" id="cd06170">
    <property type="entry name" value="LuxR_C_like"/>
    <property type="match status" value="1"/>
</dbReference>
<evidence type="ECO:0000256" key="1">
    <source>
        <dbReference type="ARBA" id="ARBA00022553"/>
    </source>
</evidence>
<organism evidence="8 9">
    <name type="scientific">Lentzea xinjiangensis</name>
    <dbReference type="NCBI Taxonomy" id="402600"/>
    <lineage>
        <taxon>Bacteria</taxon>
        <taxon>Bacillati</taxon>
        <taxon>Actinomycetota</taxon>
        <taxon>Actinomycetes</taxon>
        <taxon>Pseudonocardiales</taxon>
        <taxon>Pseudonocardiaceae</taxon>
        <taxon>Lentzea</taxon>
    </lineage>
</organism>
<gene>
    <name evidence="8" type="ORF">SAMN05216188_11912</name>
</gene>
<dbReference type="GO" id="GO:0003677">
    <property type="term" value="F:DNA binding"/>
    <property type="evidence" value="ECO:0007669"/>
    <property type="project" value="UniProtKB-KW"/>
</dbReference>
<evidence type="ECO:0000256" key="3">
    <source>
        <dbReference type="ARBA" id="ARBA00023125"/>
    </source>
</evidence>
<evidence type="ECO:0000313" key="9">
    <source>
        <dbReference type="Proteomes" id="UP000199352"/>
    </source>
</evidence>
<dbReference type="PROSITE" id="PS50043">
    <property type="entry name" value="HTH_LUXR_2"/>
    <property type="match status" value="1"/>
</dbReference>
<dbReference type="Pfam" id="PF00196">
    <property type="entry name" value="GerE"/>
    <property type="match status" value="1"/>
</dbReference>
<evidence type="ECO:0000259" key="7">
    <source>
        <dbReference type="PROSITE" id="PS50110"/>
    </source>
</evidence>
<evidence type="ECO:0000259" key="6">
    <source>
        <dbReference type="PROSITE" id="PS50043"/>
    </source>
</evidence>
<evidence type="ECO:0000313" key="8">
    <source>
        <dbReference type="EMBL" id="SER99430.1"/>
    </source>
</evidence>
<dbReference type="InterPro" id="IPR016032">
    <property type="entry name" value="Sig_transdc_resp-reg_C-effctor"/>
</dbReference>
<dbReference type="SMART" id="SM00448">
    <property type="entry name" value="REC"/>
    <property type="match status" value="1"/>
</dbReference>
<keyword evidence="3 8" id="KW-0238">DNA-binding</keyword>
<sequence length="230" mass="24697">MIKVLVVDDQALIRAGTTAILQSAPDIEVVGEAGDGAEAVAVCRERRPDVVLMDLRMPRVDGVTATAQLKEDRNPPLVLALTTFNDDQLMIDALTAGADGFLLKQLTPADLINAIRAVSGGASVLTAEVGRRMLRRLSARETAARTAFPDAAERLGLLSEREREVLGHVGLGLNNAEIAERLYMSVSTVKTYVSRTLTKLRLDNRVQAALLASHLRLPPADHPLGGQPPQ</sequence>
<keyword evidence="2" id="KW-0805">Transcription regulation</keyword>
<feature type="domain" description="HTH luxR-type" evidence="6">
    <location>
        <begin position="151"/>
        <end position="216"/>
    </location>
</feature>
<keyword evidence="4" id="KW-0804">Transcription</keyword>
<dbReference type="CDD" id="cd17535">
    <property type="entry name" value="REC_NarL-like"/>
    <property type="match status" value="1"/>
</dbReference>
<dbReference type="GO" id="GO:0006355">
    <property type="term" value="P:regulation of DNA-templated transcription"/>
    <property type="evidence" value="ECO:0007669"/>
    <property type="project" value="InterPro"/>
</dbReference>
<evidence type="ECO:0000256" key="2">
    <source>
        <dbReference type="ARBA" id="ARBA00023015"/>
    </source>
</evidence>
<dbReference type="SUPFAM" id="SSF46894">
    <property type="entry name" value="C-terminal effector domain of the bipartite response regulators"/>
    <property type="match status" value="1"/>
</dbReference>
<keyword evidence="1 5" id="KW-0597">Phosphoprotein</keyword>
<dbReference type="SUPFAM" id="SSF52172">
    <property type="entry name" value="CheY-like"/>
    <property type="match status" value="1"/>
</dbReference>
<evidence type="ECO:0000256" key="4">
    <source>
        <dbReference type="ARBA" id="ARBA00023163"/>
    </source>
</evidence>
<dbReference type="AlphaFoldDB" id="A0A1H9TPZ4"/>
<reference evidence="9" key="1">
    <citation type="submission" date="2016-10" db="EMBL/GenBank/DDBJ databases">
        <authorList>
            <person name="Varghese N."/>
            <person name="Submissions S."/>
        </authorList>
    </citation>
    <scope>NUCLEOTIDE SEQUENCE [LARGE SCALE GENOMIC DNA]</scope>
    <source>
        <strain evidence="9">CGMCC 4.3525</strain>
    </source>
</reference>
<feature type="domain" description="Response regulatory" evidence="7">
    <location>
        <begin position="3"/>
        <end position="119"/>
    </location>
</feature>
<dbReference type="PANTHER" id="PTHR43214">
    <property type="entry name" value="TWO-COMPONENT RESPONSE REGULATOR"/>
    <property type="match status" value="1"/>
</dbReference>
<dbReference type="OrthoDB" id="5405146at2"/>
<dbReference type="Proteomes" id="UP000199352">
    <property type="component" value="Unassembled WGS sequence"/>
</dbReference>
<dbReference type="InterPro" id="IPR039420">
    <property type="entry name" value="WalR-like"/>
</dbReference>
<dbReference type="InterPro" id="IPR058245">
    <property type="entry name" value="NreC/VraR/RcsB-like_REC"/>
</dbReference>
<dbReference type="Pfam" id="PF00072">
    <property type="entry name" value="Response_reg"/>
    <property type="match status" value="1"/>
</dbReference>
<dbReference type="Gene3D" id="3.40.50.2300">
    <property type="match status" value="1"/>
</dbReference>
<dbReference type="InterPro" id="IPR011006">
    <property type="entry name" value="CheY-like_superfamily"/>
</dbReference>
<dbReference type="EMBL" id="FOFR01000019">
    <property type="protein sequence ID" value="SER99430.1"/>
    <property type="molecule type" value="Genomic_DNA"/>
</dbReference>
<dbReference type="InterPro" id="IPR000792">
    <property type="entry name" value="Tscrpt_reg_LuxR_C"/>
</dbReference>